<evidence type="ECO:0000256" key="1">
    <source>
        <dbReference type="ARBA" id="ARBA00004651"/>
    </source>
</evidence>
<feature type="transmembrane region" description="Helical" evidence="5">
    <location>
        <begin position="210"/>
        <end position="233"/>
    </location>
</feature>
<evidence type="ECO:0000256" key="4">
    <source>
        <dbReference type="ARBA" id="ARBA00023136"/>
    </source>
</evidence>
<dbReference type="GO" id="GO:0005886">
    <property type="term" value="C:plasma membrane"/>
    <property type="evidence" value="ECO:0007669"/>
    <property type="project" value="UniProtKB-SubCell"/>
</dbReference>
<evidence type="ECO:0000256" key="3">
    <source>
        <dbReference type="ARBA" id="ARBA00022989"/>
    </source>
</evidence>
<comment type="caution">
    <text evidence="7">The sequence shown here is derived from an EMBL/GenBank/DDBJ whole genome shotgun (WGS) entry which is preliminary data.</text>
</comment>
<dbReference type="EMBL" id="SMFU01000015">
    <property type="protein sequence ID" value="TCK02341.1"/>
    <property type="molecule type" value="Genomic_DNA"/>
</dbReference>
<sequence>MFEPLHYLTNELVATYFSHSHWWLHTTIYWILLGSPLILSGLLSWRLYRIAVSCFRKSRQVFPVKSRLSKMHREINGTLCAYIVFKTGKQQLLLFLLALLSLPLLYLSLEIPKHIVNHAIGSDAFPIDIYGVKLGQVQFLFGLCLLYLLSISLNGSIKYAVNLSKGRLAESILRRLRVKVYVLWYRLNSGGNQSQIIPLMVQELEAIAGFAGDIVVLPVFQGGTFLTILFFLFMQDPMLGAAALSLLPVQLVVIPRMQKKVNQLGRLRMKEARYLGHIIGEGNEQTPAKTASAFATIRKLQAIRIEIYQRKFLMKGLYNFITHLTPFFFYTIGGYLVIEGQLTFGALIAALAAHKDFAAPLRELFKYYQTLEDVRMRWDELVGLIKRGHSPTK</sequence>
<evidence type="ECO:0000313" key="8">
    <source>
        <dbReference type="Proteomes" id="UP000294546"/>
    </source>
</evidence>
<evidence type="ECO:0000256" key="5">
    <source>
        <dbReference type="SAM" id="Phobius"/>
    </source>
</evidence>
<evidence type="ECO:0000259" key="6">
    <source>
        <dbReference type="PROSITE" id="PS50929"/>
    </source>
</evidence>
<dbReference type="GO" id="GO:0140359">
    <property type="term" value="F:ABC-type transporter activity"/>
    <property type="evidence" value="ECO:0007669"/>
    <property type="project" value="InterPro"/>
</dbReference>
<gene>
    <name evidence="7" type="ORF">CLV83_4525</name>
</gene>
<feature type="transmembrane region" description="Helical" evidence="5">
    <location>
        <begin position="317"/>
        <end position="338"/>
    </location>
</feature>
<dbReference type="PROSITE" id="PS50929">
    <property type="entry name" value="ABC_TM1F"/>
    <property type="match status" value="1"/>
</dbReference>
<accession>A0A4R1G6I4</accession>
<keyword evidence="3 5" id="KW-1133">Transmembrane helix</keyword>
<keyword evidence="8" id="KW-1185">Reference proteome</keyword>
<keyword evidence="4 5" id="KW-0472">Membrane</keyword>
<dbReference type="AlphaFoldDB" id="A0A4R1G6I4"/>
<feature type="transmembrane region" description="Helical" evidence="5">
    <location>
        <begin position="92"/>
        <end position="109"/>
    </location>
</feature>
<feature type="transmembrane region" description="Helical" evidence="5">
    <location>
        <begin position="28"/>
        <end position="48"/>
    </location>
</feature>
<evidence type="ECO:0000256" key="2">
    <source>
        <dbReference type="ARBA" id="ARBA00022692"/>
    </source>
</evidence>
<feature type="transmembrane region" description="Helical" evidence="5">
    <location>
        <begin position="239"/>
        <end position="257"/>
    </location>
</feature>
<dbReference type="SUPFAM" id="SSF90123">
    <property type="entry name" value="ABC transporter transmembrane region"/>
    <property type="match status" value="1"/>
</dbReference>
<dbReference type="Gene3D" id="1.20.1560.10">
    <property type="entry name" value="ABC transporter type 1, transmembrane domain"/>
    <property type="match status" value="1"/>
</dbReference>
<comment type="subcellular location">
    <subcellularLocation>
        <location evidence="1">Cell membrane</location>
        <topology evidence="1">Multi-pass membrane protein</topology>
    </subcellularLocation>
</comment>
<name>A0A4R1G6I4_9GAMM</name>
<dbReference type="Proteomes" id="UP000294546">
    <property type="component" value="Unassembled WGS sequence"/>
</dbReference>
<dbReference type="InterPro" id="IPR011527">
    <property type="entry name" value="ABC1_TM_dom"/>
</dbReference>
<protein>
    <recommendedName>
        <fullName evidence="6">ABC transmembrane type-1 domain-containing protein</fullName>
    </recommendedName>
</protein>
<feature type="transmembrane region" description="Helical" evidence="5">
    <location>
        <begin position="129"/>
        <end position="149"/>
    </location>
</feature>
<evidence type="ECO:0000313" key="7">
    <source>
        <dbReference type="EMBL" id="TCK02341.1"/>
    </source>
</evidence>
<keyword evidence="2 5" id="KW-0812">Transmembrane</keyword>
<dbReference type="InterPro" id="IPR036640">
    <property type="entry name" value="ABC1_TM_sf"/>
</dbReference>
<dbReference type="GO" id="GO:0005524">
    <property type="term" value="F:ATP binding"/>
    <property type="evidence" value="ECO:0007669"/>
    <property type="project" value="InterPro"/>
</dbReference>
<feature type="domain" description="ABC transmembrane type-1" evidence="6">
    <location>
        <begin position="92"/>
        <end position="373"/>
    </location>
</feature>
<organism evidence="7 8">
    <name type="scientific">Marinobacterium mangrovicola</name>
    <dbReference type="NCBI Taxonomy" id="1476959"/>
    <lineage>
        <taxon>Bacteria</taxon>
        <taxon>Pseudomonadati</taxon>
        <taxon>Pseudomonadota</taxon>
        <taxon>Gammaproteobacteria</taxon>
        <taxon>Oceanospirillales</taxon>
        <taxon>Oceanospirillaceae</taxon>
        <taxon>Marinobacterium</taxon>
    </lineage>
</organism>
<proteinExistence type="predicted"/>
<reference evidence="7 8" key="1">
    <citation type="submission" date="2019-03" db="EMBL/GenBank/DDBJ databases">
        <title>Genomic Encyclopedia of Archaeal and Bacterial Type Strains, Phase II (KMG-II): from individual species to whole genera.</title>
        <authorList>
            <person name="Goeker M."/>
        </authorList>
    </citation>
    <scope>NUCLEOTIDE SEQUENCE [LARGE SCALE GENOMIC DNA]</scope>
    <source>
        <strain evidence="7 8">DSM 27697</strain>
    </source>
</reference>